<evidence type="ECO:0000313" key="5">
    <source>
        <dbReference type="Proteomes" id="UP000187321"/>
    </source>
</evidence>
<gene>
    <name evidence="2" type="ORF">BB347_01205</name>
    <name evidence="3" type="ORF">SAMN05421809_0819</name>
</gene>
<accession>A0A1N6ZIR7</accession>
<organism evidence="3 4">
    <name type="scientific">Natronorubrum daqingense</name>
    <dbReference type="NCBI Taxonomy" id="588898"/>
    <lineage>
        <taxon>Archaea</taxon>
        <taxon>Methanobacteriati</taxon>
        <taxon>Methanobacteriota</taxon>
        <taxon>Stenosarchaea group</taxon>
        <taxon>Halobacteria</taxon>
        <taxon>Halobacteriales</taxon>
        <taxon>Natrialbaceae</taxon>
        <taxon>Natronorubrum</taxon>
    </lineage>
</organism>
<dbReference type="Proteomes" id="UP000185687">
    <property type="component" value="Unassembled WGS sequence"/>
</dbReference>
<reference evidence="3 4" key="2">
    <citation type="submission" date="2017-01" db="EMBL/GenBank/DDBJ databases">
        <authorList>
            <person name="Mah S.A."/>
            <person name="Swanson W.J."/>
            <person name="Moy G.W."/>
            <person name="Vacquier V.D."/>
        </authorList>
    </citation>
    <scope>NUCLEOTIDE SEQUENCE [LARGE SCALE GENOMIC DNA]</scope>
    <source>
        <strain evidence="3 4">CGMCC 1.8909</strain>
    </source>
</reference>
<dbReference type="InterPro" id="IPR040624">
    <property type="entry name" value="HalOD1"/>
</dbReference>
<dbReference type="KEGG" id="hda:BB347_01205"/>
<dbReference type="AlphaFoldDB" id="A0A1N6ZIR7"/>
<reference evidence="2 5" key="1">
    <citation type="submission" date="2017-01" db="EMBL/GenBank/DDBJ databases">
        <title>Complete genome sequence of Haloterrigena daqingensis type strain (JX313T).</title>
        <authorList>
            <person name="Shuang W."/>
        </authorList>
    </citation>
    <scope>NUCLEOTIDE SEQUENCE [LARGE SCALE GENOMIC DNA]</scope>
    <source>
        <strain evidence="2 5">JX313</strain>
    </source>
</reference>
<keyword evidence="4" id="KW-1185">Reference proteome</keyword>
<dbReference type="RefSeq" id="WP_076579206.1">
    <property type="nucleotide sequence ID" value="NZ_CP019327.1"/>
</dbReference>
<dbReference type="Pfam" id="PF18545">
    <property type="entry name" value="HalOD1"/>
    <property type="match status" value="1"/>
</dbReference>
<dbReference type="EMBL" id="CP019327">
    <property type="protein sequence ID" value="APX95338.1"/>
    <property type="molecule type" value="Genomic_DNA"/>
</dbReference>
<sequence>MSKTTRDRLTQVNEQTGRPVYYDDSRGTYHVWCQTGDYEPVSTALVLAVSSILGVETEDLESLSRRVDPDALNGLVGHWDKTDPRASNGSVAFRYASCRITVYADGEIVIDPDHHVRERGSSSRVG</sequence>
<evidence type="ECO:0000313" key="3">
    <source>
        <dbReference type="EMBL" id="SIR26782.1"/>
    </source>
</evidence>
<proteinExistence type="predicted"/>
<name>A0A1N6ZIR7_9EURY</name>
<evidence type="ECO:0000313" key="2">
    <source>
        <dbReference type="EMBL" id="APX95338.1"/>
    </source>
</evidence>
<protein>
    <recommendedName>
        <fullName evidence="1">Halobacterial output domain-containing protein</fullName>
    </recommendedName>
</protein>
<evidence type="ECO:0000313" key="4">
    <source>
        <dbReference type="Proteomes" id="UP000185687"/>
    </source>
</evidence>
<dbReference type="GeneID" id="30954518"/>
<dbReference type="EMBL" id="FTNP01000001">
    <property type="protein sequence ID" value="SIR26782.1"/>
    <property type="molecule type" value="Genomic_DNA"/>
</dbReference>
<feature type="domain" description="Halobacterial output" evidence="1">
    <location>
        <begin position="37"/>
        <end position="112"/>
    </location>
</feature>
<dbReference type="OrthoDB" id="193772at2157"/>
<dbReference type="Proteomes" id="UP000187321">
    <property type="component" value="Chromosome"/>
</dbReference>
<evidence type="ECO:0000259" key="1">
    <source>
        <dbReference type="Pfam" id="PF18545"/>
    </source>
</evidence>